<dbReference type="AlphaFoldDB" id="A0A6J4H3A7"/>
<feature type="non-terminal residue" evidence="1">
    <location>
        <position position="53"/>
    </location>
</feature>
<evidence type="ECO:0000313" key="1">
    <source>
        <dbReference type="EMBL" id="CAA9213179.1"/>
    </source>
</evidence>
<organism evidence="1">
    <name type="scientific">uncultured Cytophagales bacterium</name>
    <dbReference type="NCBI Taxonomy" id="158755"/>
    <lineage>
        <taxon>Bacteria</taxon>
        <taxon>Pseudomonadati</taxon>
        <taxon>Bacteroidota</taxon>
        <taxon>Sphingobacteriia</taxon>
        <taxon>Sphingobacteriales</taxon>
        <taxon>environmental samples</taxon>
    </lineage>
</organism>
<sequence>CHCRGSVYPNPATPPARAIYPKRAKILTSGPKTYVLFFAKKRILPTPAVPPDR</sequence>
<dbReference type="EMBL" id="CADCTQ010000007">
    <property type="protein sequence ID" value="CAA9213179.1"/>
    <property type="molecule type" value="Genomic_DNA"/>
</dbReference>
<feature type="non-terminal residue" evidence="1">
    <location>
        <position position="1"/>
    </location>
</feature>
<name>A0A6J4H3A7_9SPHI</name>
<proteinExistence type="predicted"/>
<reference evidence="1" key="1">
    <citation type="submission" date="2020-02" db="EMBL/GenBank/DDBJ databases">
        <authorList>
            <person name="Meier V. D."/>
        </authorList>
    </citation>
    <scope>NUCLEOTIDE SEQUENCE</scope>
    <source>
        <strain evidence="1">AVDCRST_MAG56</strain>
    </source>
</reference>
<gene>
    <name evidence="1" type="ORF">AVDCRST_MAG56-20</name>
</gene>
<accession>A0A6J4H3A7</accession>
<protein>
    <submittedName>
        <fullName evidence="1">Uncharacterized protein</fullName>
    </submittedName>
</protein>